<dbReference type="AlphaFoldDB" id="A0A2J8I6P4"/>
<sequence>MKTRILTTVLLAILQLTSITPSRANAIAGSVAVDSVVDNLINDLESLIYQMETSASVTSFNIRSNLLIVLDNVKILGNELVGKTFSELSDAQKQFFENTQVLVKESLDGANVTLDRVNDIVLNMDEALSRVPGITDRPFVKKYSPSYILKNKGEYSISVHGSLIGNSNPTLLFGGEECEIKTKTERRLDFDCPDSIFTTGDDWVSGTLTVTKKRPWYMIFSSDEEYPYQISVRAIDERIGSYTLSIFSQEEVATRVNREIPNSEANGHCQGARDVVWTYSPAAGCKIDINSINVSHSKSSRSAFNGTHNVTVDGFQVRAVVRNNGTCAPRIFGQRAYVDGRGNVNVNAKWVDVCPQDVEVKKEQLEGVLIWTKEEVFEMPENTQRFVLVVKQVDGQQVVVKGSEVHKWFKVDFDEKGKIAVFRPKDLELAFN</sequence>
<name>A0A2J8I6P4_VIBDI</name>
<comment type="caution">
    <text evidence="2">The sequence shown here is derived from an EMBL/GenBank/DDBJ whole genome shotgun (WGS) entry which is preliminary data.</text>
</comment>
<proteinExistence type="predicted"/>
<reference evidence="2 3" key="1">
    <citation type="submission" date="2018-01" db="EMBL/GenBank/DDBJ databases">
        <title>Draft genome sequences of six Vibrio diazotrophicus strains isolated from deep-sea sediments of the Baltic Sea.</title>
        <authorList>
            <person name="Castillo D."/>
            <person name="Vandieken V."/>
            <person name="Chiang O."/>
            <person name="Middelboe M."/>
        </authorList>
    </citation>
    <scope>NUCLEOTIDE SEQUENCE [LARGE SCALE GENOMIC DNA]</scope>
    <source>
        <strain evidence="2 3">60.27F</strain>
    </source>
</reference>
<feature type="signal peptide" evidence="1">
    <location>
        <begin position="1"/>
        <end position="24"/>
    </location>
</feature>
<dbReference type="RefSeq" id="WP_102965493.1">
    <property type="nucleotide sequence ID" value="NZ_POSK01000002.1"/>
</dbReference>
<evidence type="ECO:0000313" key="3">
    <source>
        <dbReference type="Proteomes" id="UP000236449"/>
    </source>
</evidence>
<evidence type="ECO:0000313" key="2">
    <source>
        <dbReference type="EMBL" id="PNI06207.1"/>
    </source>
</evidence>
<dbReference type="Proteomes" id="UP000236449">
    <property type="component" value="Unassembled WGS sequence"/>
</dbReference>
<keyword evidence="1" id="KW-0732">Signal</keyword>
<accession>A0A2J8I6P4</accession>
<feature type="chain" id="PRO_5014425695" evidence="1">
    <location>
        <begin position="25"/>
        <end position="432"/>
    </location>
</feature>
<evidence type="ECO:0000256" key="1">
    <source>
        <dbReference type="SAM" id="SignalP"/>
    </source>
</evidence>
<dbReference type="EMBL" id="POSK01000002">
    <property type="protein sequence ID" value="PNI06207.1"/>
    <property type="molecule type" value="Genomic_DNA"/>
</dbReference>
<gene>
    <name evidence="2" type="ORF">C1N32_04195</name>
</gene>
<organism evidence="2 3">
    <name type="scientific">Vibrio diazotrophicus</name>
    <dbReference type="NCBI Taxonomy" id="685"/>
    <lineage>
        <taxon>Bacteria</taxon>
        <taxon>Pseudomonadati</taxon>
        <taxon>Pseudomonadota</taxon>
        <taxon>Gammaproteobacteria</taxon>
        <taxon>Vibrionales</taxon>
        <taxon>Vibrionaceae</taxon>
        <taxon>Vibrio</taxon>
    </lineage>
</organism>
<protein>
    <submittedName>
        <fullName evidence="2">Uncharacterized protein</fullName>
    </submittedName>
</protein>